<sequence length="100" mass="10741">MYASRGQRAANAYDRAINSGNTAWMFISSALVMLMTPGVAFFYEGLAGKDMASNTMMTSFVSMAIVSIQFWAFGYSVSFSSDGIFAWAAYDSIVAVPSGV</sequence>
<gene>
    <name evidence="1" type="ORF">PsorP6_015058</name>
</gene>
<accession>A0ACC0VRS3</accession>
<proteinExistence type="predicted"/>
<protein>
    <submittedName>
        <fullName evidence="1">Uncharacterized protein</fullName>
    </submittedName>
</protein>
<dbReference type="Proteomes" id="UP001163321">
    <property type="component" value="Chromosome 7"/>
</dbReference>
<keyword evidence="2" id="KW-1185">Reference proteome</keyword>
<dbReference type="EMBL" id="CM047586">
    <property type="protein sequence ID" value="KAI9908987.1"/>
    <property type="molecule type" value="Genomic_DNA"/>
</dbReference>
<comment type="caution">
    <text evidence="1">The sequence shown here is derived from an EMBL/GenBank/DDBJ whole genome shotgun (WGS) entry which is preliminary data.</text>
</comment>
<reference evidence="1 2" key="1">
    <citation type="journal article" date="2022" name="bioRxiv">
        <title>The genome of the oomycete Peronosclerospora sorghi, a cosmopolitan pathogen of maize and sorghum, is inflated with dispersed pseudogenes.</title>
        <authorList>
            <person name="Fletcher K."/>
            <person name="Martin F."/>
            <person name="Isakeit T."/>
            <person name="Cavanaugh K."/>
            <person name="Magill C."/>
            <person name="Michelmore R."/>
        </authorList>
    </citation>
    <scope>NUCLEOTIDE SEQUENCE [LARGE SCALE GENOMIC DNA]</scope>
    <source>
        <strain evidence="1">P6</strain>
    </source>
</reference>
<evidence type="ECO:0000313" key="1">
    <source>
        <dbReference type="EMBL" id="KAI9908987.1"/>
    </source>
</evidence>
<organism evidence="1 2">
    <name type="scientific">Peronosclerospora sorghi</name>
    <dbReference type="NCBI Taxonomy" id="230839"/>
    <lineage>
        <taxon>Eukaryota</taxon>
        <taxon>Sar</taxon>
        <taxon>Stramenopiles</taxon>
        <taxon>Oomycota</taxon>
        <taxon>Peronosporomycetes</taxon>
        <taxon>Peronosporales</taxon>
        <taxon>Peronosporaceae</taxon>
        <taxon>Peronosclerospora</taxon>
    </lineage>
</organism>
<evidence type="ECO:0000313" key="2">
    <source>
        <dbReference type="Proteomes" id="UP001163321"/>
    </source>
</evidence>
<name>A0ACC0VRS3_9STRA</name>